<dbReference type="EMBL" id="HACG01012156">
    <property type="protein sequence ID" value="CEK59021.1"/>
    <property type="molecule type" value="Transcribed_RNA"/>
</dbReference>
<name>A0A0B6YTC0_9EUPU</name>
<protein>
    <submittedName>
        <fullName evidence="1">Uncharacterized protein</fullName>
    </submittedName>
</protein>
<evidence type="ECO:0000313" key="1">
    <source>
        <dbReference type="EMBL" id="CEK59021.1"/>
    </source>
</evidence>
<organism evidence="1">
    <name type="scientific">Arion vulgaris</name>
    <dbReference type="NCBI Taxonomy" id="1028688"/>
    <lineage>
        <taxon>Eukaryota</taxon>
        <taxon>Metazoa</taxon>
        <taxon>Spiralia</taxon>
        <taxon>Lophotrochozoa</taxon>
        <taxon>Mollusca</taxon>
        <taxon>Gastropoda</taxon>
        <taxon>Heterobranchia</taxon>
        <taxon>Euthyneura</taxon>
        <taxon>Panpulmonata</taxon>
        <taxon>Eupulmonata</taxon>
        <taxon>Stylommatophora</taxon>
        <taxon>Helicina</taxon>
        <taxon>Arionoidea</taxon>
        <taxon>Arionidae</taxon>
        <taxon>Arion</taxon>
    </lineage>
</organism>
<feature type="non-terminal residue" evidence="1">
    <location>
        <position position="1"/>
    </location>
</feature>
<sequence length="84" mass="9415">LEKSNMFILISHKTSSTFVSATSKAFQTITYMHHHYHAISCTEQNSTNLTLHQNFSLLFSYIGRFTSATVMLNTTIPSLIPSSS</sequence>
<dbReference type="AlphaFoldDB" id="A0A0B6YTC0"/>
<reference evidence="1" key="1">
    <citation type="submission" date="2014-12" db="EMBL/GenBank/DDBJ databases">
        <title>Insight into the proteome of Arion vulgaris.</title>
        <authorList>
            <person name="Aradska J."/>
            <person name="Bulat T."/>
            <person name="Smidak R."/>
            <person name="Sarate P."/>
            <person name="Gangsoo J."/>
            <person name="Sialana F."/>
            <person name="Bilban M."/>
            <person name="Lubec G."/>
        </authorList>
    </citation>
    <scope>NUCLEOTIDE SEQUENCE</scope>
    <source>
        <tissue evidence="1">Skin</tissue>
    </source>
</reference>
<proteinExistence type="predicted"/>
<accession>A0A0B6YTC0</accession>
<gene>
    <name evidence="1" type="primary">ORF34930</name>
</gene>